<keyword evidence="3 5" id="KW-0863">Zinc-finger</keyword>
<organism evidence="8">
    <name type="scientific">Naegleria gruberi</name>
    <name type="common">Amoeba</name>
    <dbReference type="NCBI Taxonomy" id="5762"/>
    <lineage>
        <taxon>Eukaryota</taxon>
        <taxon>Discoba</taxon>
        <taxon>Heterolobosea</taxon>
        <taxon>Tetramitia</taxon>
        <taxon>Eutetramitia</taxon>
        <taxon>Vahlkampfiidae</taxon>
        <taxon>Naegleria</taxon>
    </lineage>
</organism>
<dbReference type="Pfam" id="PF01428">
    <property type="entry name" value="zf-AN1"/>
    <property type="match status" value="1"/>
</dbReference>
<protein>
    <submittedName>
        <fullName evidence="7">Predicted protein</fullName>
    </submittedName>
</protein>
<evidence type="ECO:0000256" key="1">
    <source>
        <dbReference type="ARBA" id="ARBA00022723"/>
    </source>
</evidence>
<dbReference type="OMA" id="YKSHECP"/>
<evidence type="ECO:0000256" key="4">
    <source>
        <dbReference type="ARBA" id="ARBA00022833"/>
    </source>
</evidence>
<feature type="non-terminal residue" evidence="7">
    <location>
        <position position="130"/>
    </location>
</feature>
<keyword evidence="1" id="KW-0479">Metal-binding</keyword>
<dbReference type="EMBL" id="GG738870">
    <property type="protein sequence ID" value="EFC44119.1"/>
    <property type="molecule type" value="Genomic_DNA"/>
</dbReference>
<gene>
    <name evidence="7" type="ORF">NAEGRDRAFT_33894</name>
</gene>
<dbReference type="VEuPathDB" id="AmoebaDB:NAEGRDRAFT_33894"/>
<feature type="domain" description="AN1-type" evidence="6">
    <location>
        <begin position="5"/>
        <end position="53"/>
    </location>
</feature>
<dbReference type="InterPro" id="IPR057357">
    <property type="entry name" value="Znf-C2H2_ZFAND2A/B"/>
</dbReference>
<dbReference type="Pfam" id="PF25403">
    <property type="entry name" value="zf-C2H2_ZFAND2"/>
    <property type="match status" value="1"/>
</dbReference>
<dbReference type="InParanoid" id="D2VGT7"/>
<dbReference type="Proteomes" id="UP000006671">
    <property type="component" value="Unassembled WGS sequence"/>
</dbReference>
<evidence type="ECO:0000256" key="5">
    <source>
        <dbReference type="PROSITE-ProRule" id="PRU00449"/>
    </source>
</evidence>
<name>D2VGT7_NAEGR</name>
<accession>D2VGT7</accession>
<dbReference type="InterPro" id="IPR035896">
    <property type="entry name" value="AN1-like_Znf"/>
</dbReference>
<evidence type="ECO:0000313" key="7">
    <source>
        <dbReference type="EMBL" id="EFC44119.1"/>
    </source>
</evidence>
<reference evidence="7 8" key="1">
    <citation type="journal article" date="2010" name="Cell">
        <title>The genome of Naegleria gruberi illuminates early eukaryotic versatility.</title>
        <authorList>
            <person name="Fritz-Laylin L.K."/>
            <person name="Prochnik S.E."/>
            <person name="Ginger M.L."/>
            <person name="Dacks J.B."/>
            <person name="Carpenter M.L."/>
            <person name="Field M.C."/>
            <person name="Kuo A."/>
            <person name="Paredez A."/>
            <person name="Chapman J."/>
            <person name="Pham J."/>
            <person name="Shu S."/>
            <person name="Neupane R."/>
            <person name="Cipriano M."/>
            <person name="Mancuso J."/>
            <person name="Tu H."/>
            <person name="Salamov A."/>
            <person name="Lindquist E."/>
            <person name="Shapiro H."/>
            <person name="Lucas S."/>
            <person name="Grigoriev I.V."/>
            <person name="Cande W.Z."/>
            <person name="Fulton C."/>
            <person name="Rokhsar D.S."/>
            <person name="Dawson S.C."/>
        </authorList>
    </citation>
    <scope>NUCLEOTIDE SEQUENCE [LARGE SCALE GENOMIC DNA]</scope>
    <source>
        <strain evidence="7 8">NEG-M</strain>
    </source>
</reference>
<proteinExistence type="predicted"/>
<dbReference type="AlphaFoldDB" id="D2VGT7"/>
<dbReference type="InterPro" id="IPR000058">
    <property type="entry name" value="Znf_AN1"/>
</dbReference>
<dbReference type="eggNOG" id="KOG3183">
    <property type="taxonomic scope" value="Eukaryota"/>
</dbReference>
<keyword evidence="4" id="KW-0862">Zinc</keyword>
<dbReference type="Gene3D" id="4.10.1110.10">
    <property type="entry name" value="AN1-like Zinc finger"/>
    <property type="match status" value="2"/>
</dbReference>
<sequence length="130" mass="15200">MTEFFDLGKHCCVETCRQKDFLPFTCTHCKKHFCSEHRECASHQCVYNIDEELKKSHIPTCPLCQALVPKRFPHEDNNIVIERHIRNGCKVESVKNCCAFHDCKEDQMVNCNLCLKSFCSDHRHADDHQC</sequence>
<dbReference type="PANTHER" id="PTHR14677">
    <property type="entry name" value="ARSENITE INDUCUBLE RNA ASSOCIATED PROTEIN AIP-1-RELATED"/>
    <property type="match status" value="1"/>
</dbReference>
<keyword evidence="8" id="KW-1185">Reference proteome</keyword>
<dbReference type="SMART" id="SM00154">
    <property type="entry name" value="ZnF_AN1"/>
    <property type="match status" value="2"/>
</dbReference>
<evidence type="ECO:0000256" key="2">
    <source>
        <dbReference type="ARBA" id="ARBA00022737"/>
    </source>
</evidence>
<dbReference type="STRING" id="5762.D2VGT7"/>
<dbReference type="GO" id="GO:0008270">
    <property type="term" value="F:zinc ion binding"/>
    <property type="evidence" value="ECO:0007669"/>
    <property type="project" value="UniProtKB-KW"/>
</dbReference>
<dbReference type="PROSITE" id="PS51039">
    <property type="entry name" value="ZF_AN1"/>
    <property type="match status" value="1"/>
</dbReference>
<dbReference type="OrthoDB" id="431929at2759"/>
<dbReference type="PANTHER" id="PTHR14677:SF20">
    <property type="entry name" value="ZINC FINGER AN1-TYPE CONTAINING 2A-RELATED"/>
    <property type="match status" value="1"/>
</dbReference>
<evidence type="ECO:0000256" key="3">
    <source>
        <dbReference type="ARBA" id="ARBA00022771"/>
    </source>
</evidence>
<evidence type="ECO:0000259" key="6">
    <source>
        <dbReference type="PROSITE" id="PS51039"/>
    </source>
</evidence>
<dbReference type="RefSeq" id="XP_002676863.1">
    <property type="nucleotide sequence ID" value="XM_002676817.1"/>
</dbReference>
<dbReference type="GeneID" id="8847870"/>
<evidence type="ECO:0000313" key="8">
    <source>
        <dbReference type="Proteomes" id="UP000006671"/>
    </source>
</evidence>
<dbReference type="KEGG" id="ngr:NAEGRDRAFT_33894"/>
<keyword evidence="2" id="KW-0677">Repeat</keyword>
<dbReference type="SUPFAM" id="SSF118310">
    <property type="entry name" value="AN1-like Zinc finger"/>
    <property type="match status" value="2"/>
</dbReference>
<dbReference type="GO" id="GO:0005737">
    <property type="term" value="C:cytoplasm"/>
    <property type="evidence" value="ECO:0007669"/>
    <property type="project" value="TreeGrafter"/>
</dbReference>